<keyword evidence="3" id="KW-1185">Reference proteome</keyword>
<organism evidence="2 3">
    <name type="scientific">Micromonospora viridifaciens</name>
    <dbReference type="NCBI Taxonomy" id="1881"/>
    <lineage>
        <taxon>Bacteria</taxon>
        <taxon>Bacillati</taxon>
        <taxon>Actinomycetota</taxon>
        <taxon>Actinomycetes</taxon>
        <taxon>Micromonosporales</taxon>
        <taxon>Micromonosporaceae</taxon>
        <taxon>Micromonospora</taxon>
    </lineage>
</organism>
<feature type="transmembrane region" description="Helical" evidence="1">
    <location>
        <begin position="60"/>
        <end position="80"/>
    </location>
</feature>
<dbReference type="InterPro" id="IPR047789">
    <property type="entry name" value="CU044_5270-like"/>
</dbReference>
<keyword evidence="1" id="KW-0812">Transmembrane</keyword>
<accession>A0A1C4YET6</accession>
<name>A0A1C4YET6_MICVI</name>
<evidence type="ECO:0000313" key="3">
    <source>
        <dbReference type="Proteomes" id="UP000198242"/>
    </source>
</evidence>
<dbReference type="RefSeq" id="WP_089007726.1">
    <property type="nucleotide sequence ID" value="NZ_LT607411.1"/>
</dbReference>
<dbReference type="Proteomes" id="UP000198242">
    <property type="component" value="Chromosome I"/>
</dbReference>
<dbReference type="AlphaFoldDB" id="A0A1C4YET6"/>
<reference evidence="3" key="1">
    <citation type="submission" date="2016-06" db="EMBL/GenBank/DDBJ databases">
        <authorList>
            <person name="Varghese N."/>
            <person name="Submissions Spin"/>
        </authorList>
    </citation>
    <scope>NUCLEOTIDE SEQUENCE [LARGE SCALE GENOMIC DNA]</scope>
    <source>
        <strain evidence="3">DSM 43909</strain>
    </source>
</reference>
<dbReference type="OrthoDB" id="3612087at2"/>
<gene>
    <name evidence="2" type="ORF">GA0074695_4160</name>
</gene>
<dbReference type="NCBIfam" id="NF038083">
    <property type="entry name" value="CU044_5270_fam"/>
    <property type="match status" value="1"/>
</dbReference>
<protein>
    <recommendedName>
        <fullName evidence="4">CU044_5270 family protein</fullName>
    </recommendedName>
</protein>
<evidence type="ECO:0000256" key="1">
    <source>
        <dbReference type="SAM" id="Phobius"/>
    </source>
</evidence>
<sequence length="389" mass="42029">MDDITLVRQLRAEVAEPDSATLHRMRNNVVAGLRDGSSSRPARSGLGVRLLAAFRHRRPAVRFGLVAAAVAAVVASTIVVDAVTTPDGRPVVGHAAAAAELRRAAAAAIRVSDQPLQPGQFYYLRTVAVAGNSIGGGPCGGLFYLRKDVYETWVPKAWEEQWMQRRVDEAERQFFRPSDEARANQCQLHALSASTEVRKAPAGLFYPEGLHRPAKEPQDGTGAVVYDLSPEEVTRRLAAGNWQSPTPQFMAGLPRDPKQLLERIYRDSKGQWDSHDDEAFLFVRDVLRSGVVPADLRAALFSAAALIPGVRLVSDSVNLEGRHGVAVAMSDEGKTRVEMIFDPETGDVIGEREVLLTPNHIEGVPAGTAVAYTAVSRQVVGAMGATAKN</sequence>
<keyword evidence="1" id="KW-0472">Membrane</keyword>
<keyword evidence="1" id="KW-1133">Transmembrane helix</keyword>
<evidence type="ECO:0008006" key="4">
    <source>
        <dbReference type="Google" id="ProtNLM"/>
    </source>
</evidence>
<proteinExistence type="predicted"/>
<dbReference type="EMBL" id="LT607411">
    <property type="protein sequence ID" value="SCF18861.1"/>
    <property type="molecule type" value="Genomic_DNA"/>
</dbReference>
<evidence type="ECO:0000313" key="2">
    <source>
        <dbReference type="EMBL" id="SCF18861.1"/>
    </source>
</evidence>